<organism evidence="2 3">
    <name type="scientific">Umbelopsis vinacea</name>
    <dbReference type="NCBI Taxonomy" id="44442"/>
    <lineage>
        <taxon>Eukaryota</taxon>
        <taxon>Fungi</taxon>
        <taxon>Fungi incertae sedis</taxon>
        <taxon>Mucoromycota</taxon>
        <taxon>Mucoromycotina</taxon>
        <taxon>Umbelopsidomycetes</taxon>
        <taxon>Umbelopsidales</taxon>
        <taxon>Umbelopsidaceae</taxon>
        <taxon>Umbelopsis</taxon>
    </lineage>
</organism>
<dbReference type="Proteomes" id="UP000612746">
    <property type="component" value="Unassembled WGS sequence"/>
</dbReference>
<evidence type="ECO:0000259" key="1">
    <source>
        <dbReference type="Pfam" id="PF13369"/>
    </source>
</evidence>
<sequence length="526" mass="60533">MPSPLYIENILWERWPIPTDPACNWRKEFIERIQVDMFVEHTLQDIISNEETQCAKIVLLADEYRTKALDILTSIYNNKAESSITERYYAGRIIHRIKKRLADDFWRTQPRLGAGSNGPPPTAPTYVGMAVLANAIDPVNDMDVHNQIMSLTKQFQEGYLNTPTVNEFEKVQRLVQFLHLEKGFGAADIYYDIQNSLIHSVLRHRRGIPLSLAVVFQAIAHATNILGVDIMSFPGHVVVRHTEPITERQMYIDLFQSVKNLKARDDITIENIEDAYKKCIFTQEQCENQLILRYGVAVRINAGPGMTPNEIYARCMRNIMNADGNTQIRGRDDYIRLNLMLTRYSTSLQMALSYPPSRLQLEDFCIKIAIQYHPEDIDLLSPWVSRAHRLNELLSSSEKKKLKRKPRIYDHAAEHHVWPVGTIIVKGSNGPCGVVIGWELHYDTDFDQPTTLHKIFLESTQVETLDFRPSLCDIRRNMEVAEQFCNNLSIGQYFSHFDIYQLRFVPNDILKVSYPADYTASPISGI</sequence>
<feature type="domain" description="Protein SirB1 N-terminal" evidence="1">
    <location>
        <begin position="144"/>
        <end position="261"/>
    </location>
</feature>
<keyword evidence="3" id="KW-1185">Reference proteome</keyword>
<dbReference type="InterPro" id="IPR032698">
    <property type="entry name" value="SirB1_N"/>
</dbReference>
<proteinExistence type="predicted"/>
<dbReference type="AlphaFoldDB" id="A0A8H7UJT1"/>
<dbReference type="PANTHER" id="PTHR31350">
    <property type="entry name" value="SI:DKEY-261L7.2"/>
    <property type="match status" value="1"/>
</dbReference>
<comment type="caution">
    <text evidence="2">The sequence shown here is derived from an EMBL/GenBank/DDBJ whole genome shotgun (WGS) entry which is preliminary data.</text>
</comment>
<reference evidence="2" key="1">
    <citation type="submission" date="2020-12" db="EMBL/GenBank/DDBJ databases">
        <title>Metabolic potential, ecology and presence of endohyphal bacteria is reflected in genomic diversity of Mucoromycotina.</title>
        <authorList>
            <person name="Muszewska A."/>
            <person name="Okrasinska A."/>
            <person name="Steczkiewicz K."/>
            <person name="Drgas O."/>
            <person name="Orlowska M."/>
            <person name="Perlinska-Lenart U."/>
            <person name="Aleksandrzak-Piekarczyk T."/>
            <person name="Szatraj K."/>
            <person name="Zielenkiewicz U."/>
            <person name="Pilsyk S."/>
            <person name="Malc E."/>
            <person name="Mieczkowski P."/>
            <person name="Kruszewska J.S."/>
            <person name="Biernat P."/>
            <person name="Pawlowska J."/>
        </authorList>
    </citation>
    <scope>NUCLEOTIDE SEQUENCE</scope>
    <source>
        <strain evidence="2">WA0000051536</strain>
    </source>
</reference>
<dbReference type="OrthoDB" id="28868at2759"/>
<accession>A0A8H7UJT1</accession>
<dbReference type="EMBL" id="JAEPRA010000006">
    <property type="protein sequence ID" value="KAG2184342.1"/>
    <property type="molecule type" value="Genomic_DNA"/>
</dbReference>
<evidence type="ECO:0000313" key="3">
    <source>
        <dbReference type="Proteomes" id="UP000612746"/>
    </source>
</evidence>
<name>A0A8H7UJT1_9FUNG</name>
<gene>
    <name evidence="2" type="ORF">INT44_009357</name>
</gene>
<evidence type="ECO:0000313" key="2">
    <source>
        <dbReference type="EMBL" id="KAG2184342.1"/>
    </source>
</evidence>
<protein>
    <recommendedName>
        <fullName evidence="1">Protein SirB1 N-terminal domain-containing protein</fullName>
    </recommendedName>
</protein>
<dbReference type="PANTHER" id="PTHR31350:SF21">
    <property type="entry name" value="F-BOX ONLY PROTEIN 21"/>
    <property type="match status" value="1"/>
</dbReference>
<dbReference type="Pfam" id="PF13369">
    <property type="entry name" value="Transglut_core2"/>
    <property type="match status" value="1"/>
</dbReference>